<evidence type="ECO:0000313" key="2">
    <source>
        <dbReference type="EMBL" id="EKX67550.1"/>
    </source>
</evidence>
<feature type="region of interest" description="Disordered" evidence="1">
    <location>
        <begin position="197"/>
        <end position="220"/>
    </location>
</feature>
<proteinExistence type="predicted"/>
<dbReference type="AlphaFoldDB" id="L1L4B0"/>
<protein>
    <submittedName>
        <fullName evidence="2">Uncharacterized protein</fullName>
    </submittedName>
</protein>
<evidence type="ECO:0000313" key="3">
    <source>
        <dbReference type="Proteomes" id="UP000010411"/>
    </source>
</evidence>
<dbReference type="PATRIC" id="fig|698759.3.peg.1881"/>
<comment type="caution">
    <text evidence="2">The sequence shown here is derived from an EMBL/GenBank/DDBJ whole genome shotgun (WGS) entry which is preliminary data.</text>
</comment>
<dbReference type="EMBL" id="AEJC01000146">
    <property type="protein sequence ID" value="EKX67550.1"/>
    <property type="molecule type" value="Genomic_DNA"/>
</dbReference>
<accession>L1L4B0</accession>
<name>L1L4B0_9ACTN</name>
<dbReference type="Proteomes" id="UP000010411">
    <property type="component" value="Unassembled WGS sequence"/>
</dbReference>
<gene>
    <name evidence="2" type="ORF">STRIP9103_00988</name>
</gene>
<sequence>MPELRLFAASDGAGVPLALEQVRQKLYDRSVEPAVRTALWHQIAERVRMDADRSDWPSAVVWLGLPGLRRTAFRITWYFRAEREDVEAELVTCYLEALTEVGPHTPDPGGRVLRSACSRAWTVWRRARPEMAVDDVGGVGGIPLDSDTEGPWQVDYHSPAARSGLSADRRIIVPAHRVEGVRIGALAQAWGLAGTAAGTAHSGRGRQVATMSLRRGGRKG</sequence>
<reference evidence="2 3" key="1">
    <citation type="submission" date="2012-11" db="EMBL/GenBank/DDBJ databases">
        <authorList>
            <person name="Huguet-Tapia J.C."/>
            <person name="Durkin A.S."/>
            <person name="Pettis G.S."/>
            <person name="Badger J.H."/>
        </authorList>
    </citation>
    <scope>NUCLEOTIDE SEQUENCE [LARGE SCALE GENOMIC DNA]</scope>
    <source>
        <strain evidence="2 3">91-03</strain>
    </source>
</reference>
<keyword evidence="3" id="KW-1185">Reference proteome</keyword>
<organism evidence="2 3">
    <name type="scientific">Streptomyces ipomoeae 91-03</name>
    <dbReference type="NCBI Taxonomy" id="698759"/>
    <lineage>
        <taxon>Bacteria</taxon>
        <taxon>Bacillati</taxon>
        <taxon>Actinomycetota</taxon>
        <taxon>Actinomycetes</taxon>
        <taxon>Kitasatosporales</taxon>
        <taxon>Streptomycetaceae</taxon>
        <taxon>Streptomyces</taxon>
    </lineage>
</organism>
<evidence type="ECO:0000256" key="1">
    <source>
        <dbReference type="SAM" id="MobiDB-lite"/>
    </source>
</evidence>